<proteinExistence type="predicted"/>
<feature type="region of interest" description="Disordered" evidence="1">
    <location>
        <begin position="1"/>
        <end position="28"/>
    </location>
</feature>
<dbReference type="EMBL" id="CM008050">
    <property type="protein sequence ID" value="PAN29638.1"/>
    <property type="molecule type" value="Genomic_DNA"/>
</dbReference>
<evidence type="ECO:0000313" key="2">
    <source>
        <dbReference type="EMBL" id="PAN29638.1"/>
    </source>
</evidence>
<protein>
    <submittedName>
        <fullName evidence="2">Uncharacterized protein</fullName>
    </submittedName>
</protein>
<dbReference type="AlphaFoldDB" id="A0A2S3HTU3"/>
<dbReference type="Proteomes" id="UP000243499">
    <property type="component" value="Chromosome 5"/>
</dbReference>
<name>A0A2S3HTU3_9POAL</name>
<sequence>MSRKRHDLGRADGSGAGRHGSSSSSSKAFVWDTGSSLYDSYELAAVRRLLDGRLLAAGASVLPLPDEPPAAAEPGGENKQIVVAARARSRKVTLRALFRAVATWAARPRQAPLACACAGKVHGQGGAVVEPDVPSHGQL</sequence>
<dbReference type="PANTHER" id="PTHR33978">
    <property type="entry name" value="SERINE/THREONINE-KINASE"/>
    <property type="match status" value="1"/>
</dbReference>
<dbReference type="PANTHER" id="PTHR33978:SF29">
    <property type="entry name" value="OS01G0621500 PROTEIN"/>
    <property type="match status" value="1"/>
</dbReference>
<dbReference type="Gramene" id="PAN29638">
    <property type="protein sequence ID" value="PAN29638"/>
    <property type="gene ID" value="PAHAL_5G240000"/>
</dbReference>
<reference evidence="2" key="1">
    <citation type="submission" date="2018-04" db="EMBL/GenBank/DDBJ databases">
        <title>WGS assembly of Panicum hallii.</title>
        <authorList>
            <person name="Lovell J."/>
            <person name="Jenkins J."/>
            <person name="Lowry D."/>
            <person name="Mamidi S."/>
            <person name="Sreedasyam A."/>
            <person name="Weng X."/>
            <person name="Barry K."/>
            <person name="Bonette J."/>
            <person name="Campitelli B."/>
            <person name="Daum C."/>
            <person name="Gordon S."/>
            <person name="Gould B."/>
            <person name="Lipzen A."/>
            <person name="Macqueen A."/>
            <person name="Palacio-Mejia J."/>
            <person name="Plott C."/>
            <person name="Shakirov E."/>
            <person name="Shu S."/>
            <person name="Yoshinaga Y."/>
            <person name="Zane M."/>
            <person name="Rokhsar D."/>
            <person name="Grimwood J."/>
            <person name="Schmutz J."/>
            <person name="Juenger T."/>
        </authorList>
    </citation>
    <scope>NUCLEOTIDE SEQUENCE [LARGE SCALE GENOMIC DNA]</scope>
    <source>
        <strain evidence="2">FIL2</strain>
    </source>
</reference>
<gene>
    <name evidence="2" type="ORF">PAHAL_5G240000</name>
</gene>
<evidence type="ECO:0000256" key="1">
    <source>
        <dbReference type="SAM" id="MobiDB-lite"/>
    </source>
</evidence>
<accession>A0A2S3HTU3</accession>
<organism evidence="2">
    <name type="scientific">Panicum hallii</name>
    <dbReference type="NCBI Taxonomy" id="206008"/>
    <lineage>
        <taxon>Eukaryota</taxon>
        <taxon>Viridiplantae</taxon>
        <taxon>Streptophyta</taxon>
        <taxon>Embryophyta</taxon>
        <taxon>Tracheophyta</taxon>
        <taxon>Spermatophyta</taxon>
        <taxon>Magnoliopsida</taxon>
        <taxon>Liliopsida</taxon>
        <taxon>Poales</taxon>
        <taxon>Poaceae</taxon>
        <taxon>PACMAD clade</taxon>
        <taxon>Panicoideae</taxon>
        <taxon>Panicodae</taxon>
        <taxon>Paniceae</taxon>
        <taxon>Panicinae</taxon>
        <taxon>Panicum</taxon>
        <taxon>Panicum sect. Panicum</taxon>
    </lineage>
</organism>